<keyword evidence="1" id="KW-0735">Signal-anchor</keyword>
<evidence type="ECO:0000259" key="3">
    <source>
        <dbReference type="Pfam" id="PF13733"/>
    </source>
</evidence>
<keyword evidence="5" id="KW-1185">Reference proteome</keyword>
<dbReference type="GO" id="GO:0008378">
    <property type="term" value="F:galactosyltransferase activity"/>
    <property type="evidence" value="ECO:0007669"/>
    <property type="project" value="TreeGrafter"/>
</dbReference>
<protein>
    <recommendedName>
        <fullName evidence="1">Beta-1,4-N-acetylgalactosaminyltransferase</fullName>
        <ecNumber evidence="1">2.4.1.-</ecNumber>
    </recommendedName>
    <alternativeName>
        <fullName evidence="1">Beta-4-GalNAcT</fullName>
    </alternativeName>
</protein>
<dbReference type="Gene3D" id="3.90.550.10">
    <property type="entry name" value="Spore Coat Polysaccharide Biosynthesis Protein SpsA, Chain A"/>
    <property type="match status" value="1"/>
</dbReference>
<keyword evidence="1" id="KW-0464">Manganese</keyword>
<keyword evidence="1" id="KW-0812">Transmembrane</keyword>
<dbReference type="GO" id="GO:0005975">
    <property type="term" value="P:carbohydrate metabolic process"/>
    <property type="evidence" value="ECO:0007669"/>
    <property type="project" value="InterPro"/>
</dbReference>
<comment type="subcellular location">
    <subcellularLocation>
        <location evidence="1">Membrane</location>
        <topology evidence="1">Single-pass type II membrane protein</topology>
    </subcellularLocation>
</comment>
<evidence type="ECO:0000313" key="4">
    <source>
        <dbReference type="EMBL" id="KAG8235312.1"/>
    </source>
</evidence>
<dbReference type="GO" id="GO:0033842">
    <property type="term" value="F:N-acetyl-beta-glucosaminyl-derivative 4-beta-N-acetylgalactosaminyltransferase activity"/>
    <property type="evidence" value="ECO:0007669"/>
    <property type="project" value="TreeGrafter"/>
</dbReference>
<reference evidence="4" key="2">
    <citation type="submission" date="2017-10" db="EMBL/GenBank/DDBJ databases">
        <title>Ladona fulva Genome sequencing and assembly.</title>
        <authorList>
            <person name="Murali S."/>
            <person name="Richards S."/>
            <person name="Bandaranaike D."/>
            <person name="Bellair M."/>
            <person name="Blankenburg K."/>
            <person name="Chao H."/>
            <person name="Dinh H."/>
            <person name="Doddapaneni H."/>
            <person name="Dugan-Rocha S."/>
            <person name="Elkadiri S."/>
            <person name="Gnanaolivu R."/>
            <person name="Hernandez B."/>
            <person name="Skinner E."/>
            <person name="Javaid M."/>
            <person name="Lee S."/>
            <person name="Li M."/>
            <person name="Ming W."/>
            <person name="Munidasa M."/>
            <person name="Muniz J."/>
            <person name="Nguyen L."/>
            <person name="Hughes D."/>
            <person name="Osuji N."/>
            <person name="Pu L.-L."/>
            <person name="Puazo M."/>
            <person name="Qu C."/>
            <person name="Quiroz J."/>
            <person name="Raj R."/>
            <person name="Weissenberger G."/>
            <person name="Xin Y."/>
            <person name="Zou X."/>
            <person name="Han Y."/>
            <person name="Worley K."/>
            <person name="Muzny D."/>
            <person name="Gibbs R."/>
        </authorList>
    </citation>
    <scope>NUCLEOTIDE SEQUENCE</scope>
    <source>
        <strain evidence="4">Sampled in the wild</strain>
    </source>
</reference>
<keyword evidence="1" id="KW-0328">Glycosyltransferase</keyword>
<dbReference type="EC" id="2.4.1.-" evidence="1"/>
<dbReference type="GO" id="GO:0006688">
    <property type="term" value="P:glycosphingolipid biosynthetic process"/>
    <property type="evidence" value="ECO:0007669"/>
    <property type="project" value="TreeGrafter"/>
</dbReference>
<dbReference type="EMBL" id="KZ308897">
    <property type="protein sequence ID" value="KAG8235312.1"/>
    <property type="molecule type" value="Genomic_DNA"/>
</dbReference>
<dbReference type="PANTHER" id="PTHR19300:SF57">
    <property type="entry name" value="BETA-1,4-N-ACETYLGALACTOSAMINYLTRANSFERASE"/>
    <property type="match status" value="1"/>
</dbReference>
<dbReference type="GO" id="GO:0046872">
    <property type="term" value="F:metal ion binding"/>
    <property type="evidence" value="ECO:0007669"/>
    <property type="project" value="UniProtKB-UniRule"/>
</dbReference>
<feature type="compositionally biased region" description="Polar residues" evidence="2">
    <location>
        <begin position="165"/>
        <end position="182"/>
    </location>
</feature>
<dbReference type="OrthoDB" id="10038994at2759"/>
<accession>A0A8K0P6W4</accession>
<reference evidence="4" key="1">
    <citation type="submission" date="2013-04" db="EMBL/GenBank/DDBJ databases">
        <authorList>
            <person name="Qu J."/>
            <person name="Murali S.C."/>
            <person name="Bandaranaike D."/>
            <person name="Bellair M."/>
            <person name="Blankenburg K."/>
            <person name="Chao H."/>
            <person name="Dinh H."/>
            <person name="Doddapaneni H."/>
            <person name="Downs B."/>
            <person name="Dugan-Rocha S."/>
            <person name="Elkadiri S."/>
            <person name="Gnanaolivu R.D."/>
            <person name="Hernandez B."/>
            <person name="Javaid M."/>
            <person name="Jayaseelan J.C."/>
            <person name="Lee S."/>
            <person name="Li M."/>
            <person name="Ming W."/>
            <person name="Munidasa M."/>
            <person name="Muniz J."/>
            <person name="Nguyen L."/>
            <person name="Ongeri F."/>
            <person name="Osuji N."/>
            <person name="Pu L.-L."/>
            <person name="Puazo M."/>
            <person name="Qu C."/>
            <person name="Quiroz J."/>
            <person name="Raj R."/>
            <person name="Weissenberger G."/>
            <person name="Xin Y."/>
            <person name="Zou X."/>
            <person name="Han Y."/>
            <person name="Richards S."/>
            <person name="Worley K."/>
            <person name="Muzny D."/>
            <person name="Gibbs R."/>
        </authorList>
    </citation>
    <scope>NUCLEOTIDE SEQUENCE</scope>
    <source>
        <strain evidence="4">Sampled in the wild</strain>
    </source>
</reference>
<feature type="compositionally biased region" description="Low complexity" evidence="2">
    <location>
        <begin position="183"/>
        <end position="200"/>
    </location>
</feature>
<feature type="domain" description="Galactosyltransferase N-terminal" evidence="3">
    <location>
        <begin position="245"/>
        <end position="385"/>
    </location>
</feature>
<organism evidence="4 5">
    <name type="scientific">Ladona fulva</name>
    <name type="common">Scarce chaser dragonfly</name>
    <name type="synonym">Libellula fulva</name>
    <dbReference type="NCBI Taxonomy" id="123851"/>
    <lineage>
        <taxon>Eukaryota</taxon>
        <taxon>Metazoa</taxon>
        <taxon>Ecdysozoa</taxon>
        <taxon>Arthropoda</taxon>
        <taxon>Hexapoda</taxon>
        <taxon>Insecta</taxon>
        <taxon>Pterygota</taxon>
        <taxon>Palaeoptera</taxon>
        <taxon>Odonata</taxon>
        <taxon>Epiprocta</taxon>
        <taxon>Anisoptera</taxon>
        <taxon>Libelluloidea</taxon>
        <taxon>Libellulidae</taxon>
        <taxon>Ladona</taxon>
    </lineage>
</organism>
<keyword evidence="1" id="KW-1133">Transmembrane helix</keyword>
<name>A0A8K0P6W4_LADFU</name>
<evidence type="ECO:0000313" key="5">
    <source>
        <dbReference type="Proteomes" id="UP000792457"/>
    </source>
</evidence>
<dbReference type="SUPFAM" id="SSF53448">
    <property type="entry name" value="Nucleotide-diphospho-sugar transferases"/>
    <property type="match status" value="1"/>
</dbReference>
<proteinExistence type="inferred from homology"/>
<comment type="similarity">
    <text evidence="1">Belongs to the glycosyltransferase 7 family.</text>
</comment>
<dbReference type="InterPro" id="IPR027995">
    <property type="entry name" value="Galactosyl_T_N"/>
</dbReference>
<dbReference type="PRINTS" id="PR02050">
    <property type="entry name" value="B14GALTRFASE"/>
</dbReference>
<evidence type="ECO:0000256" key="2">
    <source>
        <dbReference type="SAM" id="MobiDB-lite"/>
    </source>
</evidence>
<dbReference type="GO" id="GO:0016020">
    <property type="term" value="C:membrane"/>
    <property type="evidence" value="ECO:0007669"/>
    <property type="project" value="UniProtKB-SubCell"/>
</dbReference>
<dbReference type="Pfam" id="PF13733">
    <property type="entry name" value="Glyco_transf_7N"/>
    <property type="match status" value="1"/>
</dbReference>
<comment type="caution">
    <text evidence="4">The sequence shown here is derived from an EMBL/GenBank/DDBJ whole genome shotgun (WGS) entry which is preliminary data.</text>
</comment>
<comment type="cofactor">
    <cofactor evidence="1">
        <name>Mn(2+)</name>
        <dbReference type="ChEBI" id="CHEBI:29035"/>
    </cofactor>
</comment>
<dbReference type="GO" id="GO:0005794">
    <property type="term" value="C:Golgi apparatus"/>
    <property type="evidence" value="ECO:0007669"/>
    <property type="project" value="TreeGrafter"/>
</dbReference>
<feature type="region of interest" description="Disordered" evidence="2">
    <location>
        <begin position="165"/>
        <end position="201"/>
    </location>
</feature>
<dbReference type="UniPathway" id="UPA00378"/>
<sequence length="401" mass="44107">MAPRIGSVHRASSEYLRKGVKARWPWDHCPWPGPFGYRFRSHSHSEKKNLVVPGCGGLDTSVKQGPGSCRVTRDRQLAGSGIAGMNSPMLSLLRLHLYKVLVMVVLALLALQYAFSTIFESRRFEPFFTIANHSTGRGGVDIDGAMDRNLKEMLPLLHKGIHPTLQASPVNTVEDSQASPALTSQSMTNSSDTSDNSSSNGVKQLNIVETSTESQVLCTNCETKVLNNVSSSSVTTSPPAGMLSCPPVPPNLVGPLEVTKRIPSVKELEKELEKLLGPDLGGLEAGGYGKPQNCKARDRVAVIVPYRDRAEHLRALLLNLHPLLQKQQVEYGIYVIEQAGNGPFNRAMLMNVGFLEASKMHEFDCFIFHDVDLLPEDDRNLYTCPAQPRHMSASIDVFKYK</sequence>
<evidence type="ECO:0000256" key="1">
    <source>
        <dbReference type="RuleBase" id="RU368121"/>
    </source>
</evidence>
<keyword evidence="1" id="KW-0808">Transferase</keyword>
<dbReference type="Proteomes" id="UP000792457">
    <property type="component" value="Unassembled WGS sequence"/>
</dbReference>
<comment type="function">
    <text evidence="1">Catalyzes the transfer of galactose onto proteins or lipids.</text>
</comment>
<keyword evidence="1" id="KW-0472">Membrane</keyword>
<gene>
    <name evidence="4" type="ORF">J437_LFUL015715</name>
</gene>
<dbReference type="InterPro" id="IPR003859">
    <property type="entry name" value="Galactosyl_T"/>
</dbReference>
<dbReference type="InterPro" id="IPR029044">
    <property type="entry name" value="Nucleotide-diphossugar_trans"/>
</dbReference>
<keyword evidence="1" id="KW-0479">Metal-binding</keyword>
<keyword evidence="1" id="KW-0325">Glycoprotein</keyword>
<feature type="transmembrane region" description="Helical" evidence="1">
    <location>
        <begin position="95"/>
        <end position="115"/>
    </location>
</feature>
<comment type="pathway">
    <text evidence="1">Protein modification; protein glycosylation.</text>
</comment>
<dbReference type="AlphaFoldDB" id="A0A8K0P6W4"/>
<dbReference type="PANTHER" id="PTHR19300">
    <property type="entry name" value="BETA-1,4-GALACTOSYLTRANSFERASE"/>
    <property type="match status" value="1"/>
</dbReference>